<feature type="domain" description="DYW" evidence="4">
    <location>
        <begin position="447"/>
        <end position="520"/>
    </location>
</feature>
<dbReference type="Proteomes" id="UP000325577">
    <property type="component" value="Linkage Group LG0"/>
</dbReference>
<protein>
    <recommendedName>
        <fullName evidence="4">DYW domain-containing protein</fullName>
    </recommendedName>
</protein>
<comment type="similarity">
    <text evidence="1">Belongs to the PPR family. PCMP-H subfamily.</text>
</comment>
<dbReference type="InterPro" id="IPR046849">
    <property type="entry name" value="E2_motif"/>
</dbReference>
<dbReference type="GO" id="GO:0009451">
    <property type="term" value="P:RNA modification"/>
    <property type="evidence" value="ECO:0007669"/>
    <property type="project" value="InterPro"/>
</dbReference>
<dbReference type="Pfam" id="PF20431">
    <property type="entry name" value="E_motif"/>
    <property type="match status" value="1"/>
</dbReference>
<dbReference type="GO" id="GO:0003723">
    <property type="term" value="F:RNA binding"/>
    <property type="evidence" value="ECO:0007669"/>
    <property type="project" value="InterPro"/>
</dbReference>
<dbReference type="InterPro" id="IPR011990">
    <property type="entry name" value="TPR-like_helical_dom_sf"/>
</dbReference>
<dbReference type="GO" id="GO:0008270">
    <property type="term" value="F:zinc ion binding"/>
    <property type="evidence" value="ECO:0007669"/>
    <property type="project" value="InterPro"/>
</dbReference>
<dbReference type="SUPFAM" id="SSF48452">
    <property type="entry name" value="TPR-like"/>
    <property type="match status" value="1"/>
</dbReference>
<dbReference type="Pfam" id="PF12854">
    <property type="entry name" value="PPR_1"/>
    <property type="match status" value="1"/>
</dbReference>
<feature type="repeat" description="PPR" evidence="3">
    <location>
        <begin position="37"/>
        <end position="71"/>
    </location>
</feature>
<keyword evidence="2" id="KW-0677">Repeat</keyword>
<proteinExistence type="inferred from homology"/>
<evidence type="ECO:0000256" key="1">
    <source>
        <dbReference type="ARBA" id="ARBA00006643"/>
    </source>
</evidence>
<feature type="repeat" description="PPR" evidence="3">
    <location>
        <begin position="131"/>
        <end position="165"/>
    </location>
</feature>
<accession>A0A5J5C2U2</accession>
<dbReference type="FunFam" id="1.25.40.10:FF:000184">
    <property type="entry name" value="Pentatricopeptide repeat-containing protein, chloroplastic"/>
    <property type="match status" value="1"/>
</dbReference>
<gene>
    <name evidence="5" type="ORF">F0562_001173</name>
</gene>
<dbReference type="Pfam" id="PF14432">
    <property type="entry name" value="DYW_deaminase"/>
    <property type="match status" value="1"/>
</dbReference>
<reference evidence="5 6" key="1">
    <citation type="submission" date="2019-09" db="EMBL/GenBank/DDBJ databases">
        <title>A chromosome-level genome assembly of the Chinese tupelo Nyssa sinensis.</title>
        <authorList>
            <person name="Yang X."/>
            <person name="Kang M."/>
            <person name="Yang Y."/>
            <person name="Xiong H."/>
            <person name="Wang M."/>
            <person name="Zhang Z."/>
            <person name="Wang Z."/>
            <person name="Wu H."/>
            <person name="Ma T."/>
            <person name="Liu J."/>
            <person name="Xi Z."/>
        </authorList>
    </citation>
    <scope>NUCLEOTIDE SEQUENCE [LARGE SCALE GENOMIC DNA]</scope>
    <source>
        <strain evidence="5">J267</strain>
        <tissue evidence="5">Leaf</tissue>
    </source>
</reference>
<evidence type="ECO:0000313" key="5">
    <source>
        <dbReference type="EMBL" id="KAA8549489.1"/>
    </source>
</evidence>
<dbReference type="NCBIfam" id="TIGR00756">
    <property type="entry name" value="PPR"/>
    <property type="match status" value="7"/>
</dbReference>
<dbReference type="PANTHER" id="PTHR47926">
    <property type="entry name" value="PENTATRICOPEPTIDE REPEAT-CONTAINING PROTEIN"/>
    <property type="match status" value="1"/>
</dbReference>
<dbReference type="InterPro" id="IPR002885">
    <property type="entry name" value="PPR_rpt"/>
</dbReference>
<evidence type="ECO:0000259" key="4">
    <source>
        <dbReference type="Pfam" id="PF14432"/>
    </source>
</evidence>
<dbReference type="FunFam" id="1.25.40.10:FF:000348">
    <property type="entry name" value="Pentatricopeptide repeat-containing protein chloroplastic"/>
    <property type="match status" value="1"/>
</dbReference>
<dbReference type="InterPro" id="IPR046848">
    <property type="entry name" value="E_motif"/>
</dbReference>
<evidence type="ECO:0000256" key="3">
    <source>
        <dbReference type="PROSITE-ProRule" id="PRU00708"/>
    </source>
</evidence>
<name>A0A5J5C2U2_9ASTE</name>
<dbReference type="Pfam" id="PF01535">
    <property type="entry name" value="PPR"/>
    <property type="match status" value="5"/>
</dbReference>
<dbReference type="Gene3D" id="1.25.40.10">
    <property type="entry name" value="Tetratricopeptide repeat domain"/>
    <property type="match status" value="3"/>
</dbReference>
<dbReference type="InterPro" id="IPR032867">
    <property type="entry name" value="DYW_dom"/>
</dbReference>
<dbReference type="PROSITE" id="PS51375">
    <property type="entry name" value="PPR"/>
    <property type="match status" value="4"/>
</dbReference>
<evidence type="ECO:0000313" key="6">
    <source>
        <dbReference type="Proteomes" id="UP000325577"/>
    </source>
</evidence>
<sequence>MGFVFDVILQTGLLDYYGKVGDLTSAKRVFAEMPQRDVVANNAMISALGKHGFVEEAHNLFDGMPERNSCSWNSMITCYCRLGDIDSARLFFDRNPVKDVVSWNVMIDGYCKLGQLMNAEGLFVQMGSAKNCVTWNTMISGYVQYRDFRRAMYAFQQMQAQRVKPTEITMVSLLSACAHLGALDMGEWIHGYIRRNNFKIDVVLGNGLIDMYCKCGRVEAALDVFHGLPVKNIFCWNSIITGLGMHGYGKEAVDVFISMEKEGIKPDGVTFVGLLCGCGHSGLISIGRRYFSQMRGIYGVEPGIEHYGCMVDLLGRAGFLEEALELVRTMPMKPNSVVWGSLLRACQIHKDTKLSEHVTQQLLELDPHDGGNYVFLSNLYASLNRWDEVDMCRKLMIERGVRKTPGCSSIEVENIVHEFVVGDTSHPQFPQINAFLDRIAKELKVHGHEPDTASVLHDIEDEEKESAIRYHSERVAVAFGIMSTPPGKIIRVVKNLRTCSDCHSAMKLISKVTNIVFAVRLAYERLEASLENG</sequence>
<dbReference type="Pfam" id="PF13041">
    <property type="entry name" value="PPR_2"/>
    <property type="match status" value="2"/>
</dbReference>
<dbReference type="OrthoDB" id="185373at2759"/>
<dbReference type="AlphaFoldDB" id="A0A5J5C2U2"/>
<dbReference type="InterPro" id="IPR046960">
    <property type="entry name" value="PPR_At4g14850-like_plant"/>
</dbReference>
<evidence type="ECO:0000256" key="2">
    <source>
        <dbReference type="ARBA" id="ARBA00022737"/>
    </source>
</evidence>
<dbReference type="PANTHER" id="PTHR47926:SF430">
    <property type="entry name" value="PENTATRICOPEPTIDE REPEAT-CONTAINING PROTEIN"/>
    <property type="match status" value="1"/>
</dbReference>
<keyword evidence="6" id="KW-1185">Reference proteome</keyword>
<dbReference type="EMBL" id="CM018031">
    <property type="protein sequence ID" value="KAA8549489.1"/>
    <property type="molecule type" value="Genomic_DNA"/>
</dbReference>
<organism evidence="5 6">
    <name type="scientific">Nyssa sinensis</name>
    <dbReference type="NCBI Taxonomy" id="561372"/>
    <lineage>
        <taxon>Eukaryota</taxon>
        <taxon>Viridiplantae</taxon>
        <taxon>Streptophyta</taxon>
        <taxon>Embryophyta</taxon>
        <taxon>Tracheophyta</taxon>
        <taxon>Spermatophyta</taxon>
        <taxon>Magnoliopsida</taxon>
        <taxon>eudicotyledons</taxon>
        <taxon>Gunneridae</taxon>
        <taxon>Pentapetalae</taxon>
        <taxon>asterids</taxon>
        <taxon>Cornales</taxon>
        <taxon>Nyssaceae</taxon>
        <taxon>Nyssa</taxon>
    </lineage>
</organism>
<dbReference type="Pfam" id="PF20430">
    <property type="entry name" value="Eplus_motif"/>
    <property type="match status" value="1"/>
</dbReference>
<feature type="repeat" description="PPR" evidence="3">
    <location>
        <begin position="99"/>
        <end position="129"/>
    </location>
</feature>
<feature type="repeat" description="PPR" evidence="3">
    <location>
        <begin position="232"/>
        <end position="266"/>
    </location>
</feature>